<sequence>MLTLQLFLGYQELPNLDSTVFRNQRDVDRYLGLIFTSLEPRGRISDAAQRFVCGCLAYDSGKRPTARQAFYHDWLQSPASDRRTFKRLEAANVLSWRPQRVKYPVIENLTNKVCGRDCRDHPNRVKEGNNNEVSPHFMTSVPSGEDVRKEDKKDDESMRAHGGGGPTAW</sequence>
<evidence type="ECO:0008006" key="4">
    <source>
        <dbReference type="Google" id="ProtNLM"/>
    </source>
</evidence>
<feature type="compositionally biased region" description="Basic and acidic residues" evidence="1">
    <location>
        <begin position="120"/>
        <end position="129"/>
    </location>
</feature>
<protein>
    <recommendedName>
        <fullName evidence="4">Protein kinase domain-containing protein</fullName>
    </recommendedName>
</protein>
<dbReference type="VEuPathDB" id="FungiDB:MYCTH_2303862"/>
<name>G2QDV6_THET4</name>
<accession>G2QDV6</accession>
<dbReference type="InterPro" id="IPR011009">
    <property type="entry name" value="Kinase-like_dom_sf"/>
</dbReference>
<dbReference type="SUPFAM" id="SSF56112">
    <property type="entry name" value="Protein kinase-like (PK-like)"/>
    <property type="match status" value="1"/>
</dbReference>
<dbReference type="InParanoid" id="G2QDV6"/>
<evidence type="ECO:0000256" key="1">
    <source>
        <dbReference type="SAM" id="MobiDB-lite"/>
    </source>
</evidence>
<dbReference type="EMBL" id="CP003004">
    <property type="protein sequence ID" value="AEO57565.1"/>
    <property type="molecule type" value="Genomic_DNA"/>
</dbReference>
<dbReference type="AlphaFoldDB" id="G2QDV6"/>
<reference evidence="2 3" key="1">
    <citation type="journal article" date="2011" name="Nat. Biotechnol.">
        <title>Comparative genomic analysis of the thermophilic biomass-degrading fungi Myceliophthora thermophila and Thielavia terrestris.</title>
        <authorList>
            <person name="Berka R.M."/>
            <person name="Grigoriev I.V."/>
            <person name="Otillar R."/>
            <person name="Salamov A."/>
            <person name="Grimwood J."/>
            <person name="Reid I."/>
            <person name="Ishmael N."/>
            <person name="John T."/>
            <person name="Darmond C."/>
            <person name="Moisan M.-C."/>
            <person name="Henrissat B."/>
            <person name="Coutinho P.M."/>
            <person name="Lombard V."/>
            <person name="Natvig D.O."/>
            <person name="Lindquist E."/>
            <person name="Schmutz J."/>
            <person name="Lucas S."/>
            <person name="Harris P."/>
            <person name="Powlowski J."/>
            <person name="Bellemare A."/>
            <person name="Taylor D."/>
            <person name="Butler G."/>
            <person name="de Vries R.P."/>
            <person name="Allijn I.E."/>
            <person name="van den Brink J."/>
            <person name="Ushinsky S."/>
            <person name="Storms R."/>
            <person name="Powell A.J."/>
            <person name="Paulsen I.T."/>
            <person name="Elbourne L.D.H."/>
            <person name="Baker S.E."/>
            <person name="Magnuson J."/>
            <person name="LaBoissiere S."/>
            <person name="Clutterbuck A.J."/>
            <person name="Martinez D."/>
            <person name="Wogulis M."/>
            <person name="de Leon A.L."/>
            <person name="Rey M.W."/>
            <person name="Tsang A."/>
        </authorList>
    </citation>
    <scope>NUCLEOTIDE SEQUENCE [LARGE SCALE GENOMIC DNA]</scope>
    <source>
        <strain evidence="3">ATCC 42464 / BCRC 31852 / DSM 1799</strain>
    </source>
</reference>
<evidence type="ECO:0000313" key="2">
    <source>
        <dbReference type="EMBL" id="AEO57565.1"/>
    </source>
</evidence>
<feature type="region of interest" description="Disordered" evidence="1">
    <location>
        <begin position="120"/>
        <end position="169"/>
    </location>
</feature>
<feature type="compositionally biased region" description="Basic and acidic residues" evidence="1">
    <location>
        <begin position="145"/>
        <end position="159"/>
    </location>
</feature>
<dbReference type="RefSeq" id="XP_003662810.1">
    <property type="nucleotide sequence ID" value="XM_003662762.1"/>
</dbReference>
<dbReference type="Proteomes" id="UP000007322">
    <property type="component" value="Chromosome 3"/>
</dbReference>
<dbReference type="HOGENOM" id="CLU_1579587_0_0_1"/>
<keyword evidence="3" id="KW-1185">Reference proteome</keyword>
<evidence type="ECO:0000313" key="3">
    <source>
        <dbReference type="Proteomes" id="UP000007322"/>
    </source>
</evidence>
<proteinExistence type="predicted"/>
<dbReference type="Gene3D" id="1.10.510.10">
    <property type="entry name" value="Transferase(Phosphotransferase) domain 1"/>
    <property type="match status" value="1"/>
</dbReference>
<dbReference type="STRING" id="573729.G2QDV6"/>
<dbReference type="KEGG" id="mtm:MYCTH_2303862"/>
<organism evidence="2 3">
    <name type="scientific">Thermothelomyces thermophilus (strain ATCC 42464 / BCRC 31852 / DSM 1799)</name>
    <name type="common">Sporotrichum thermophile</name>
    <dbReference type="NCBI Taxonomy" id="573729"/>
    <lineage>
        <taxon>Eukaryota</taxon>
        <taxon>Fungi</taxon>
        <taxon>Dikarya</taxon>
        <taxon>Ascomycota</taxon>
        <taxon>Pezizomycotina</taxon>
        <taxon>Sordariomycetes</taxon>
        <taxon>Sordariomycetidae</taxon>
        <taxon>Sordariales</taxon>
        <taxon>Chaetomiaceae</taxon>
        <taxon>Thermothelomyces</taxon>
    </lineage>
</organism>
<dbReference type="GeneID" id="11507436"/>
<gene>
    <name evidence="2" type="ORF">MYCTH_2303862</name>
</gene>
<dbReference type="OrthoDB" id="74764at2759"/>